<accession>A0ABR9R4K9</accession>
<name>A0ABR9R4K9_9FIRM</name>
<evidence type="ECO:0000313" key="2">
    <source>
        <dbReference type="Proteomes" id="UP000768567"/>
    </source>
</evidence>
<dbReference type="InterPro" id="IPR056298">
    <property type="entry name" value="AlkZ-rel"/>
</dbReference>
<dbReference type="EMBL" id="JADCKC010000002">
    <property type="protein sequence ID" value="MBE5037705.1"/>
    <property type="molecule type" value="Genomic_DNA"/>
</dbReference>
<protein>
    <submittedName>
        <fullName evidence="1">Uncharacterized protein</fullName>
    </submittedName>
</protein>
<dbReference type="Pfam" id="PF24741">
    <property type="entry name" value="AlkZ-rel"/>
    <property type="match status" value="1"/>
</dbReference>
<organism evidence="1 2">
    <name type="scientific">Gemmiger gallinarum</name>
    <dbReference type="NCBI Taxonomy" id="2779354"/>
    <lineage>
        <taxon>Bacteria</taxon>
        <taxon>Bacillati</taxon>
        <taxon>Bacillota</taxon>
        <taxon>Clostridia</taxon>
        <taxon>Eubacteriales</taxon>
        <taxon>Gemmiger</taxon>
    </lineage>
</organism>
<proteinExistence type="predicted"/>
<reference evidence="1 2" key="1">
    <citation type="submission" date="2020-10" db="EMBL/GenBank/DDBJ databases">
        <title>ChiBAC.</title>
        <authorList>
            <person name="Zenner C."/>
            <person name="Hitch T.C.A."/>
            <person name="Clavel T."/>
        </authorList>
    </citation>
    <scope>NUCLEOTIDE SEQUENCE [LARGE SCALE GENOMIC DNA]</scope>
    <source>
        <strain evidence="1 2">DSM 109015</strain>
    </source>
</reference>
<keyword evidence="2" id="KW-1185">Reference proteome</keyword>
<comment type="caution">
    <text evidence="1">The sequence shown here is derived from an EMBL/GenBank/DDBJ whole genome shotgun (WGS) entry which is preliminary data.</text>
</comment>
<dbReference type="RefSeq" id="WP_193501244.1">
    <property type="nucleotide sequence ID" value="NZ_JADCKC010000002.1"/>
</dbReference>
<dbReference type="Proteomes" id="UP000768567">
    <property type="component" value="Unassembled WGS sequence"/>
</dbReference>
<gene>
    <name evidence="1" type="ORF">INF35_07900</name>
</gene>
<sequence length="243" mass="27918">MAVENGEWIMRGPAWEDPACIHSWQELVDWIDEVGFLPLFRNGIDGFSAEEHTCPTDWWSGDVDRDPWEWRQTIARSGRVAYGKFFGKKAGFISKAWFPDFANWRRDGYDFDSRWDDGLATARQKKIMDQFTEADALLSYELKERAGFGKGGEKNFEGTVTDLQMSSYLVIRDFRQKLNKKGQPYGWSRAEYTTPEALWGAAYIAAAYATDPVQSRTKVFRQIQAHFPAATEERLRAVLGRCA</sequence>
<evidence type="ECO:0000313" key="1">
    <source>
        <dbReference type="EMBL" id="MBE5037705.1"/>
    </source>
</evidence>